<dbReference type="Proteomes" id="UP001171916">
    <property type="component" value="Unassembled WGS sequence"/>
</dbReference>
<organism evidence="2 3">
    <name type="scientific">Algoriphagus sediminis</name>
    <dbReference type="NCBI Taxonomy" id="3057113"/>
    <lineage>
        <taxon>Bacteria</taxon>
        <taxon>Pseudomonadati</taxon>
        <taxon>Bacteroidota</taxon>
        <taxon>Cytophagia</taxon>
        <taxon>Cytophagales</taxon>
        <taxon>Cyclobacteriaceae</taxon>
        <taxon>Algoriphagus</taxon>
    </lineage>
</organism>
<gene>
    <name evidence="2" type="ORF">QVH07_00295</name>
</gene>
<dbReference type="PANTHER" id="PTHR43312">
    <property type="entry name" value="D-THREO-ALDOSE 1-DEHYDROGENASE"/>
    <property type="match status" value="1"/>
</dbReference>
<dbReference type="InterPro" id="IPR020471">
    <property type="entry name" value="AKR"/>
</dbReference>
<protein>
    <submittedName>
        <fullName evidence="2">Aldo/keto reductase</fullName>
        <ecNumber evidence="2">1.1.1.-</ecNumber>
    </submittedName>
</protein>
<dbReference type="EC" id="1.1.1.-" evidence="2"/>
<dbReference type="SUPFAM" id="SSF51430">
    <property type="entry name" value="NAD(P)-linked oxidoreductase"/>
    <property type="match status" value="1"/>
</dbReference>
<evidence type="ECO:0000313" key="2">
    <source>
        <dbReference type="EMBL" id="MDN3202558.1"/>
    </source>
</evidence>
<dbReference type="InterPro" id="IPR023210">
    <property type="entry name" value="NADP_OxRdtase_dom"/>
</dbReference>
<dbReference type="Pfam" id="PF00248">
    <property type="entry name" value="Aldo_ket_red"/>
    <property type="match status" value="1"/>
</dbReference>
<name>A0ABT7Y7V1_9BACT</name>
<dbReference type="CDD" id="cd19086">
    <property type="entry name" value="AKR_AKR11C1"/>
    <property type="match status" value="1"/>
</dbReference>
<keyword evidence="2" id="KW-0560">Oxidoreductase</keyword>
<reference evidence="2" key="1">
    <citation type="submission" date="2023-06" db="EMBL/GenBank/DDBJ databases">
        <title>Robiginitalea aurantiacus sp. nov. and Algoriphagus sediminis sp. nov., isolated from coastal sediment.</title>
        <authorList>
            <person name="Zhou Z.Y."/>
            <person name="An J."/>
            <person name="Jia Y.W."/>
            <person name="Du Z.J."/>
        </authorList>
    </citation>
    <scope>NUCLEOTIDE SEQUENCE</scope>
    <source>
        <strain evidence="2">C2-7</strain>
    </source>
</reference>
<dbReference type="EMBL" id="JAUEPH010000001">
    <property type="protein sequence ID" value="MDN3202558.1"/>
    <property type="molecule type" value="Genomic_DNA"/>
</dbReference>
<keyword evidence="3" id="KW-1185">Reference proteome</keyword>
<dbReference type="Gene3D" id="3.20.20.100">
    <property type="entry name" value="NADP-dependent oxidoreductase domain"/>
    <property type="match status" value="1"/>
</dbReference>
<proteinExistence type="predicted"/>
<dbReference type="PRINTS" id="PR00069">
    <property type="entry name" value="ALDKETRDTASE"/>
</dbReference>
<evidence type="ECO:0000313" key="3">
    <source>
        <dbReference type="Proteomes" id="UP001171916"/>
    </source>
</evidence>
<dbReference type="GO" id="GO:0016491">
    <property type="term" value="F:oxidoreductase activity"/>
    <property type="evidence" value="ECO:0007669"/>
    <property type="project" value="UniProtKB-KW"/>
</dbReference>
<sequence>MEYTNLEKVNLKLSKLAIGTMSMPDDFNEAQNMIDFAFEKGINLLDTADLYEKGKIEALMGKALKGRRDDFLIASKVGNVWNSDGVSWHWDPSPKQIRKGLEMSLKRLKTDRIDIYQLHGGTLEDPWDDIFSTFEDLKSEGKIRAYGVSSIRPNVVRIVSKNSNASTIMSQYSPLDRRPEESIFQMATEAGIKILARGVYAKGFLINKIPKPYLTYTEAEVESTQKLINSFEYSGEAMLIGFSLAQLAIGSLVIGASSLAQLKSTCKGFQESKKIPAGLISDLQSKLPVNFYDSHR</sequence>
<comment type="caution">
    <text evidence="2">The sequence shown here is derived from an EMBL/GenBank/DDBJ whole genome shotgun (WGS) entry which is preliminary data.</text>
</comment>
<accession>A0ABT7Y7V1</accession>
<dbReference type="RefSeq" id="WP_289998102.1">
    <property type="nucleotide sequence ID" value="NZ_JAUEPH010000001.1"/>
</dbReference>
<dbReference type="InterPro" id="IPR036812">
    <property type="entry name" value="NAD(P)_OxRdtase_dom_sf"/>
</dbReference>
<feature type="domain" description="NADP-dependent oxidoreductase" evidence="1">
    <location>
        <begin position="15"/>
        <end position="267"/>
    </location>
</feature>
<dbReference type="PANTHER" id="PTHR43312:SF1">
    <property type="entry name" value="NADP-DEPENDENT OXIDOREDUCTASE DOMAIN-CONTAINING PROTEIN"/>
    <property type="match status" value="1"/>
</dbReference>
<dbReference type="InterPro" id="IPR053135">
    <property type="entry name" value="AKR2_Oxidoreductase"/>
</dbReference>
<evidence type="ECO:0000259" key="1">
    <source>
        <dbReference type="Pfam" id="PF00248"/>
    </source>
</evidence>